<dbReference type="SUPFAM" id="SSF47598">
    <property type="entry name" value="Ribbon-helix-helix"/>
    <property type="match status" value="1"/>
</dbReference>
<dbReference type="Pfam" id="PF01402">
    <property type="entry name" value="RHH_1"/>
    <property type="match status" value="1"/>
</dbReference>
<evidence type="ECO:0000259" key="1">
    <source>
        <dbReference type="Pfam" id="PF01402"/>
    </source>
</evidence>
<gene>
    <name evidence="3" type="ORF">VZD24_11685</name>
    <name evidence="2" type="ORF">VZD85_12100</name>
</gene>
<reference evidence="2 5" key="1">
    <citation type="submission" date="2024-01" db="EMBL/GenBank/DDBJ databases">
        <title>Aequorivita flavus sp. nov., isolated from deep-sea sediment.</title>
        <authorList>
            <person name="Chen X."/>
        </authorList>
    </citation>
    <scope>NUCLEOTIDE SEQUENCE</scope>
    <source>
        <strain evidence="2">MCCC 1A16923</strain>
        <strain evidence="3 5">MCCC 1A16935</strain>
    </source>
</reference>
<evidence type="ECO:0000313" key="3">
    <source>
        <dbReference type="EMBL" id="MEM0574182.1"/>
    </source>
</evidence>
<dbReference type="EMBL" id="JAZBJM010000009">
    <property type="protein sequence ID" value="MEM0519101.1"/>
    <property type="molecule type" value="Genomic_DNA"/>
</dbReference>
<dbReference type="RefSeq" id="WP_279448995.1">
    <property type="nucleotide sequence ID" value="NZ_JAZBJM010000009.1"/>
</dbReference>
<organism evidence="2 4">
    <name type="scientific">Aequorivita flava</name>
    <dbReference type="NCBI Taxonomy" id="3114371"/>
    <lineage>
        <taxon>Bacteria</taxon>
        <taxon>Pseudomonadati</taxon>
        <taxon>Bacteroidota</taxon>
        <taxon>Flavobacteriia</taxon>
        <taxon>Flavobacteriales</taxon>
        <taxon>Flavobacteriaceae</taxon>
        <taxon>Aequorivita</taxon>
    </lineage>
</organism>
<accession>A0AB35YUU4</accession>
<feature type="domain" description="Ribbon-helix-helix protein CopG" evidence="1">
    <location>
        <begin position="7"/>
        <end position="41"/>
    </location>
</feature>
<protein>
    <submittedName>
        <fullName evidence="2">Ribbon-helix-helix domain-containing protein</fullName>
    </submittedName>
</protein>
<dbReference type="InterPro" id="IPR013321">
    <property type="entry name" value="Arc_rbn_hlx_hlx"/>
</dbReference>
<comment type="caution">
    <text evidence="2">The sequence shown here is derived from an EMBL/GenBank/DDBJ whole genome shotgun (WGS) entry which is preliminary data.</text>
</comment>
<dbReference type="GO" id="GO:0006355">
    <property type="term" value="P:regulation of DNA-templated transcription"/>
    <property type="evidence" value="ECO:0007669"/>
    <property type="project" value="InterPro"/>
</dbReference>
<evidence type="ECO:0000313" key="4">
    <source>
        <dbReference type="Proteomes" id="UP001388259"/>
    </source>
</evidence>
<name>A0AB35YUU4_9FLAO</name>
<evidence type="ECO:0000313" key="2">
    <source>
        <dbReference type="EMBL" id="MEM0519101.1"/>
    </source>
</evidence>
<sequence length="81" mass="9498">MATFTSSLPDDLLENLSKMAKELKMPKNRIIEKALQLYLDELNKAQYIKSFKRASQDKEVMAMAEEGIADYFRMLQEYDEK</sequence>
<proteinExistence type="predicted"/>
<dbReference type="Proteomes" id="UP001388259">
    <property type="component" value="Unassembled WGS sequence"/>
</dbReference>
<evidence type="ECO:0000313" key="5">
    <source>
        <dbReference type="Proteomes" id="UP001390963"/>
    </source>
</evidence>
<dbReference type="AlphaFoldDB" id="A0AB35YUU4"/>
<dbReference type="EMBL" id="JBANCF010000010">
    <property type="protein sequence ID" value="MEM0574182.1"/>
    <property type="molecule type" value="Genomic_DNA"/>
</dbReference>
<dbReference type="Gene3D" id="1.10.1220.10">
    <property type="entry name" value="Met repressor-like"/>
    <property type="match status" value="1"/>
</dbReference>
<dbReference type="InterPro" id="IPR002145">
    <property type="entry name" value="CopG"/>
</dbReference>
<dbReference type="InterPro" id="IPR010985">
    <property type="entry name" value="Ribbon_hlx_hlx"/>
</dbReference>
<keyword evidence="5" id="KW-1185">Reference proteome</keyword>
<dbReference type="Proteomes" id="UP001390963">
    <property type="component" value="Unassembled WGS sequence"/>
</dbReference>